<name>W2MSG3_PHYNI</name>
<gene>
    <name evidence="1" type="ORF">L914_14545</name>
</gene>
<sequence length="83" mass="8988">MGTPEYWLDWYANALETLTEAKHANRDFREVEESEGTWLPVVSAVSSDKDESSGTEVPAGDEEGCEFMRNVCVGLDGAAGSVS</sequence>
<accession>W2MSG3</accession>
<dbReference type="EMBL" id="KI694672">
    <property type="protein sequence ID" value="ETM39297.1"/>
    <property type="molecule type" value="Genomic_DNA"/>
</dbReference>
<reference evidence="1" key="1">
    <citation type="submission" date="2013-11" db="EMBL/GenBank/DDBJ databases">
        <title>The Genome Sequence of Phytophthora parasitica IAC_01/95.</title>
        <authorList>
            <consortium name="The Broad Institute Genomics Platform"/>
            <person name="Russ C."/>
            <person name="Tyler B."/>
            <person name="Panabieres F."/>
            <person name="Shan W."/>
            <person name="Tripathy S."/>
            <person name="Grunwald N."/>
            <person name="Machado M."/>
            <person name="Johnson C.S."/>
            <person name="Arredondo F."/>
            <person name="Hong C."/>
            <person name="Coffey M."/>
            <person name="Young S.K."/>
            <person name="Zeng Q."/>
            <person name="Gargeya S."/>
            <person name="Fitzgerald M."/>
            <person name="Abouelleil A."/>
            <person name="Alvarado L."/>
            <person name="Chapman S.B."/>
            <person name="Gainer-Dewar J."/>
            <person name="Goldberg J."/>
            <person name="Griggs A."/>
            <person name="Gujja S."/>
            <person name="Hansen M."/>
            <person name="Howarth C."/>
            <person name="Imamovic A."/>
            <person name="Ireland A."/>
            <person name="Larimer J."/>
            <person name="McCowan C."/>
            <person name="Murphy C."/>
            <person name="Pearson M."/>
            <person name="Poon T.W."/>
            <person name="Priest M."/>
            <person name="Roberts A."/>
            <person name="Saif S."/>
            <person name="Shea T."/>
            <person name="Sykes S."/>
            <person name="Wortman J."/>
            <person name="Nusbaum C."/>
            <person name="Birren B."/>
        </authorList>
    </citation>
    <scope>NUCLEOTIDE SEQUENCE [LARGE SCALE GENOMIC DNA]</scope>
    <source>
        <strain evidence="1">IAC_01/95</strain>
    </source>
</reference>
<dbReference type="AlphaFoldDB" id="W2MSG3"/>
<protein>
    <submittedName>
        <fullName evidence="1">Uncharacterized protein</fullName>
    </submittedName>
</protein>
<organism evidence="1">
    <name type="scientific">Phytophthora nicotianae</name>
    <name type="common">Potato buckeye rot agent</name>
    <name type="synonym">Phytophthora parasitica</name>
    <dbReference type="NCBI Taxonomy" id="4792"/>
    <lineage>
        <taxon>Eukaryota</taxon>
        <taxon>Sar</taxon>
        <taxon>Stramenopiles</taxon>
        <taxon>Oomycota</taxon>
        <taxon>Peronosporomycetes</taxon>
        <taxon>Peronosporales</taxon>
        <taxon>Peronosporaceae</taxon>
        <taxon>Phytophthora</taxon>
    </lineage>
</organism>
<dbReference type="VEuPathDB" id="FungiDB:PPTG_10468"/>
<dbReference type="Proteomes" id="UP000054532">
    <property type="component" value="Unassembled WGS sequence"/>
</dbReference>
<proteinExistence type="predicted"/>
<evidence type="ECO:0000313" key="1">
    <source>
        <dbReference type="EMBL" id="ETM39297.1"/>
    </source>
</evidence>